<keyword evidence="2" id="KW-0175">Coiled coil</keyword>
<dbReference type="InterPro" id="IPR050373">
    <property type="entry name" value="Fibrinogen_C-term_domain"/>
</dbReference>
<dbReference type="NCBIfam" id="NF040941">
    <property type="entry name" value="GGGWT_bact"/>
    <property type="match status" value="1"/>
</dbReference>
<evidence type="ECO:0000313" key="6">
    <source>
        <dbReference type="Proteomes" id="UP000000673"/>
    </source>
</evidence>
<evidence type="ECO:0000313" key="4">
    <source>
        <dbReference type="EMBL" id="ETN64372.1"/>
    </source>
</evidence>
<dbReference type="FunCoup" id="W5JJ22">
    <property type="interactions" value="22"/>
</dbReference>
<dbReference type="InterPro" id="IPR036858">
    <property type="entry name" value="Cyclin-dep_kinase_reg-sub_sf"/>
</dbReference>
<dbReference type="SUPFAM" id="SSF56496">
    <property type="entry name" value="Fibrinogen C-terminal domain-like"/>
    <property type="match status" value="1"/>
</dbReference>
<dbReference type="STRING" id="43151.W5JJ22"/>
<reference evidence="4" key="2">
    <citation type="submission" date="2010-05" db="EMBL/GenBank/DDBJ databases">
        <authorList>
            <person name="Almeida L.G."/>
            <person name="Nicolas M.F."/>
            <person name="Souza R.C."/>
            <person name="Vasconcelos A.T.R."/>
        </authorList>
    </citation>
    <scope>NUCLEOTIDE SEQUENCE</scope>
</reference>
<dbReference type="GO" id="GO:0016538">
    <property type="term" value="F:cyclin-dependent protein serine/threonine kinase regulator activity"/>
    <property type="evidence" value="ECO:0007669"/>
    <property type="project" value="InterPro"/>
</dbReference>
<dbReference type="EnsemblMetazoa" id="ADAC003887-RA">
    <property type="protein sequence ID" value="ADAC003887-PA"/>
    <property type="gene ID" value="ADAC003887"/>
</dbReference>
<dbReference type="VEuPathDB" id="VectorBase:ADAR2_000778"/>
<dbReference type="Proteomes" id="UP000000673">
    <property type="component" value="Unassembled WGS sequence"/>
</dbReference>
<dbReference type="PANTHER" id="PTHR19143">
    <property type="entry name" value="FIBRINOGEN/TENASCIN/ANGIOPOEITIN"/>
    <property type="match status" value="1"/>
</dbReference>
<keyword evidence="6" id="KW-1185">Reference proteome</keyword>
<dbReference type="InterPro" id="IPR036056">
    <property type="entry name" value="Fibrinogen-like_C"/>
</dbReference>
<dbReference type="InterPro" id="IPR000789">
    <property type="entry name" value="Cyclin-dep_kinase_reg-sub"/>
</dbReference>
<feature type="coiled-coil region" evidence="2">
    <location>
        <begin position="1"/>
        <end position="28"/>
    </location>
</feature>
<dbReference type="GO" id="GO:0005615">
    <property type="term" value="C:extracellular space"/>
    <property type="evidence" value="ECO:0007669"/>
    <property type="project" value="TreeGrafter"/>
</dbReference>
<dbReference type="Pfam" id="PF01111">
    <property type="entry name" value="CKS"/>
    <property type="match status" value="1"/>
</dbReference>
<dbReference type="OMA" id="HRYELAI"/>
<dbReference type="VEuPathDB" id="VectorBase:ADAC003887"/>
<gene>
    <name evidence="4" type="ORF">AND_003887</name>
</gene>
<proteinExistence type="inferred from homology"/>
<dbReference type="PRINTS" id="PR00296">
    <property type="entry name" value="CYCLINKINASE"/>
</dbReference>
<evidence type="ECO:0000313" key="5">
    <source>
        <dbReference type="EnsemblMetazoa" id="ADAC003887-PA"/>
    </source>
</evidence>
<dbReference type="InterPro" id="IPR014716">
    <property type="entry name" value="Fibrinogen_a/b/g_C_1"/>
</dbReference>
<reference evidence="4 6" key="1">
    <citation type="journal article" date="2010" name="BMC Genomics">
        <title>Combination of measures distinguishes pre-miRNAs from other stem-loops in the genome of the newly sequenced Anopheles darlingi.</title>
        <authorList>
            <person name="Mendes N.D."/>
            <person name="Freitas A.T."/>
            <person name="Vasconcelos A.T."/>
            <person name="Sagot M.F."/>
        </authorList>
    </citation>
    <scope>NUCLEOTIDE SEQUENCE</scope>
</reference>
<dbReference type="InterPro" id="IPR002181">
    <property type="entry name" value="Fibrinogen_a/b/g_C_dom"/>
</dbReference>
<dbReference type="HOGENOM" id="CLU_652509_0_0_1"/>
<dbReference type="SMART" id="SM00186">
    <property type="entry name" value="FBG"/>
    <property type="match status" value="1"/>
</dbReference>
<evidence type="ECO:0000256" key="2">
    <source>
        <dbReference type="SAM" id="Coils"/>
    </source>
</evidence>
<reference evidence="4" key="3">
    <citation type="journal article" date="2013" name="Nucleic Acids Res.">
        <title>The genome of Anopheles darlingi, the main neotropical malaria vector.</title>
        <authorList>
            <person name="Marinotti O."/>
            <person name="Cerqueira G.C."/>
            <person name="de Almeida L.G."/>
            <person name="Ferro M.I."/>
            <person name="Loreto E.L."/>
            <person name="Zaha A."/>
            <person name="Teixeira S.M."/>
            <person name="Wespiser A.R."/>
            <person name="Almeida E Silva A."/>
            <person name="Schlindwein A.D."/>
            <person name="Pacheco A.C."/>
            <person name="Silva A.L."/>
            <person name="Graveley B.R."/>
            <person name="Walenz B.P."/>
            <person name="Lima Bde A."/>
            <person name="Ribeiro C.A."/>
            <person name="Nunes-Silva C.G."/>
            <person name="de Carvalho C.R."/>
            <person name="Soares C.M."/>
            <person name="de Menezes C.B."/>
            <person name="Matiolli C."/>
            <person name="Caffrey D."/>
            <person name="Araujo D.A."/>
            <person name="de Oliveira D.M."/>
            <person name="Golenbock D."/>
            <person name="Grisard E.C."/>
            <person name="Fantinatti-Garboggini F."/>
            <person name="de Carvalho F.M."/>
            <person name="Barcellos F.G."/>
            <person name="Prosdocimi F."/>
            <person name="May G."/>
            <person name="Azevedo Junior G.M."/>
            <person name="Guimaraes G.M."/>
            <person name="Goldman G.H."/>
            <person name="Padilha I.Q."/>
            <person name="Batista Jda S."/>
            <person name="Ferro J.A."/>
            <person name="Ribeiro J.M."/>
            <person name="Fietto J.L."/>
            <person name="Dabbas K.M."/>
            <person name="Cerdeira L."/>
            <person name="Agnez-Lima L.F."/>
            <person name="Brocchi M."/>
            <person name="de Carvalho M.O."/>
            <person name="Teixeira Mde M."/>
            <person name="Diniz Maia Mde M."/>
            <person name="Goldman M.H."/>
            <person name="Cruz Schneider M.P."/>
            <person name="Felipe M.S."/>
            <person name="Hungria M."/>
            <person name="Nicolas M.F."/>
            <person name="Pereira M."/>
            <person name="Montes M.A."/>
            <person name="Cantao M.E."/>
            <person name="Vincentz M."/>
            <person name="Rafael M.S."/>
            <person name="Silverman N."/>
            <person name="Stoco P.H."/>
            <person name="Souza R.C."/>
            <person name="Vicentini R."/>
            <person name="Gazzinelli R.T."/>
            <person name="Neves Rde O."/>
            <person name="Silva R."/>
            <person name="Astolfi-Filho S."/>
            <person name="Maciel T.E."/>
            <person name="Urmenyi T.P."/>
            <person name="Tadei W.P."/>
            <person name="Camargo E.P."/>
            <person name="de Vasconcelos A.T."/>
        </authorList>
    </citation>
    <scope>NUCLEOTIDE SEQUENCE</scope>
</reference>
<dbReference type="eggNOG" id="KOG3484">
    <property type="taxonomic scope" value="Eukaryota"/>
</dbReference>
<dbReference type="GO" id="GO:0051301">
    <property type="term" value="P:cell division"/>
    <property type="evidence" value="ECO:0007669"/>
    <property type="project" value="UniProtKB-UniRule"/>
</dbReference>
<comment type="similarity">
    <text evidence="1">Belongs to the CKS family.</text>
</comment>
<organism evidence="4">
    <name type="scientific">Anopheles darlingi</name>
    <name type="common">Mosquito</name>
    <dbReference type="NCBI Taxonomy" id="43151"/>
    <lineage>
        <taxon>Eukaryota</taxon>
        <taxon>Metazoa</taxon>
        <taxon>Ecdysozoa</taxon>
        <taxon>Arthropoda</taxon>
        <taxon>Hexapoda</taxon>
        <taxon>Insecta</taxon>
        <taxon>Pterygota</taxon>
        <taxon>Neoptera</taxon>
        <taxon>Endopterygota</taxon>
        <taxon>Diptera</taxon>
        <taxon>Nematocera</taxon>
        <taxon>Culicoidea</taxon>
        <taxon>Culicidae</taxon>
        <taxon>Anophelinae</taxon>
        <taxon>Anopheles</taxon>
    </lineage>
</organism>
<dbReference type="PANTHER" id="PTHR19143:SF327">
    <property type="entry name" value="FI21813P1-RELATED"/>
    <property type="match status" value="1"/>
</dbReference>
<dbReference type="SMART" id="SM01084">
    <property type="entry name" value="CKS"/>
    <property type="match status" value="1"/>
</dbReference>
<evidence type="ECO:0000259" key="3">
    <source>
        <dbReference type="PROSITE" id="PS51406"/>
    </source>
</evidence>
<dbReference type="VEuPathDB" id="VectorBase:ADAR2_000479"/>
<dbReference type="PROSITE" id="PS51406">
    <property type="entry name" value="FIBRINOGEN_C_2"/>
    <property type="match status" value="1"/>
</dbReference>
<dbReference type="AlphaFoldDB" id="W5JJ22"/>
<dbReference type="EMBL" id="ADMH02001026">
    <property type="protein sequence ID" value="ETN64372.1"/>
    <property type="molecule type" value="Genomic_DNA"/>
</dbReference>
<reference evidence="5" key="4">
    <citation type="submission" date="2015-06" db="UniProtKB">
        <authorList>
            <consortium name="EnsemblMetazoa"/>
        </authorList>
    </citation>
    <scope>IDENTIFICATION</scope>
</reference>
<dbReference type="eggNOG" id="KOG2579">
    <property type="taxonomic scope" value="Eukaryota"/>
</dbReference>
<dbReference type="CDD" id="cd00087">
    <property type="entry name" value="FReD"/>
    <property type="match status" value="1"/>
</dbReference>
<feature type="domain" description="Fibrinogen C-terminal" evidence="3">
    <location>
        <begin position="137"/>
        <end position="299"/>
    </location>
</feature>
<dbReference type="Pfam" id="PF00147">
    <property type="entry name" value="Fibrinogen_C"/>
    <property type="match status" value="1"/>
</dbReference>
<keyword evidence="1" id="KW-0132">Cell division</keyword>
<dbReference type="Gene3D" id="3.30.170.10">
    <property type="entry name" value="Cyclin-dependent kinase, regulatory subunit"/>
    <property type="match status" value="1"/>
</dbReference>
<sequence>MESMEVQLQKIEAKIQEHHTTQEQLVAEFREFRSSEDKSHNKIFVAIEKLERQVALNLSEVHNRNQEKVQTALHRLDQDVDKVYNITRQIMNALPQLHQLTDIRKKQEYVASAADYNSVVTPTEVPQLLMTTTTTSKSKQTLFSSCKDVPSKASGTYLIRVKNNSEPFKVYCEQNAFDGGWIVMQYRFDGSLDFYRGWNEFRDGFGDLNKEFWLGLEKVHQITSDRKHELIVELKDFEGNYKYARYDAFEIGSESTQYELKDLGNYNGTVGRAMYSNKDEKFSTKDRDNDERSDIHCAQEFEEKYDRNSFTFREVTSKDSSMPIEEIQYSEKYYDDAFEYRHVILPPELAKLVPKTHLMTETEWRNLGVQQSPGWVMYMLVYPTVLFAALNCHMSKLRELTTQHSYPLPSFGFATIRLRRH</sequence>
<accession>W5JJ22</accession>
<dbReference type="Gene3D" id="3.90.215.10">
    <property type="entry name" value="Gamma Fibrinogen, chain A, domain 1"/>
    <property type="match status" value="1"/>
</dbReference>
<evidence type="ECO:0000256" key="1">
    <source>
        <dbReference type="RuleBase" id="RU311113"/>
    </source>
</evidence>
<dbReference type="PROSITE" id="PS00944">
    <property type="entry name" value="CKS_1"/>
    <property type="match status" value="1"/>
</dbReference>
<keyword evidence="1" id="KW-0131">Cell cycle</keyword>
<dbReference type="SUPFAM" id="SSF55637">
    <property type="entry name" value="Cell cycle regulatory proteins"/>
    <property type="match status" value="1"/>
</dbReference>
<name>W5JJ22_ANODA</name>
<protein>
    <recommendedName>
        <fullName evidence="1">Cyclin-dependent kinases regulatory subunit</fullName>
    </recommendedName>
</protein>
<comment type="function">
    <text evidence="1">Binds to the catalytic subunit of the cyclin dependent kinases and is essential for their biological function.</text>
</comment>